<dbReference type="InterPro" id="IPR039564">
    <property type="entry name" value="Peptidase_C39-like"/>
</dbReference>
<organism evidence="4 5">
    <name type="scientific">Thermophilibacter immobilis</name>
    <dbReference type="NCBI Taxonomy" id="2779519"/>
    <lineage>
        <taxon>Bacteria</taxon>
        <taxon>Bacillati</taxon>
        <taxon>Actinomycetota</taxon>
        <taxon>Coriobacteriia</taxon>
        <taxon>Coriobacteriales</taxon>
        <taxon>Atopobiaceae</taxon>
        <taxon>Thermophilibacter</taxon>
    </lineage>
</organism>
<dbReference type="Proteomes" id="UP000593735">
    <property type="component" value="Chromosome"/>
</dbReference>
<feature type="domain" description="Peptidase C39-like" evidence="3">
    <location>
        <begin position="100"/>
        <end position="234"/>
    </location>
</feature>
<proteinExistence type="predicted"/>
<feature type="region of interest" description="Disordered" evidence="1">
    <location>
        <begin position="57"/>
        <end position="97"/>
    </location>
</feature>
<evidence type="ECO:0000313" key="5">
    <source>
        <dbReference type="Proteomes" id="UP000593735"/>
    </source>
</evidence>
<dbReference type="KEGG" id="tio:INP52_09475"/>
<feature type="transmembrane region" description="Helical" evidence="2">
    <location>
        <begin position="33"/>
        <end position="52"/>
    </location>
</feature>
<dbReference type="Pfam" id="PF13529">
    <property type="entry name" value="Peptidase_C39_2"/>
    <property type="match status" value="1"/>
</dbReference>
<sequence length="261" mass="27875">MQDAPRGGGSSRPRRAAGRGDDRATEKRGRRRLILGGIGVIAMLALALLALFSSCSGPTGQAPEGQENVKETPAEPSSESDESGDGEPSSTPQDQWRQGEMPYLYQTDPQWADVAYSNGTFAEQGCGPTALSMVYIYLTGKTDLDPGAMAAFSTGNGYATDQDGSSWELMTEGAQKLGLSSEVLSAVSSRLEEELEAGHPLICVMEPGTFTKVGHYIVLERMGQDAKVVVHDSNSVGRSMRTWDLDLICAEASNIWSFSLA</sequence>
<protein>
    <submittedName>
        <fullName evidence="4">C39 family peptidase</fullName>
    </submittedName>
</protein>
<keyword evidence="2" id="KW-1133">Transmembrane helix</keyword>
<feature type="compositionally biased region" description="Gly residues" evidence="1">
    <location>
        <begin position="1"/>
        <end position="10"/>
    </location>
</feature>
<accession>A0A7S7RTV4</accession>
<dbReference type="RefSeq" id="WP_194371216.1">
    <property type="nucleotide sequence ID" value="NZ_CP063767.1"/>
</dbReference>
<keyword evidence="2" id="KW-0472">Membrane</keyword>
<evidence type="ECO:0000256" key="1">
    <source>
        <dbReference type="SAM" id="MobiDB-lite"/>
    </source>
</evidence>
<feature type="compositionally biased region" description="Basic and acidic residues" evidence="1">
    <location>
        <begin position="18"/>
        <end position="27"/>
    </location>
</feature>
<reference evidence="4 5" key="1">
    <citation type="submission" date="2020-10" db="EMBL/GenBank/DDBJ databases">
        <title>Olsenella immobilis sp.nov., isolated from the mud in a fermentation cellar used for the production of Chinese strong-flavoured liquor.</title>
        <authorList>
            <person name="Lu L."/>
        </authorList>
    </citation>
    <scope>NUCLEOTIDE SEQUENCE [LARGE SCALE GENOMIC DNA]</scope>
    <source>
        <strain evidence="4 5">LZLJ-2</strain>
    </source>
</reference>
<feature type="region of interest" description="Disordered" evidence="1">
    <location>
        <begin position="1"/>
        <end position="28"/>
    </location>
</feature>
<evidence type="ECO:0000256" key="2">
    <source>
        <dbReference type="SAM" id="Phobius"/>
    </source>
</evidence>
<gene>
    <name evidence="4" type="ORF">INP52_09475</name>
</gene>
<name>A0A7S7RTV4_9ACTN</name>
<evidence type="ECO:0000313" key="4">
    <source>
        <dbReference type="EMBL" id="QOY60601.1"/>
    </source>
</evidence>
<evidence type="ECO:0000259" key="3">
    <source>
        <dbReference type="Pfam" id="PF13529"/>
    </source>
</evidence>
<dbReference type="Gene3D" id="3.90.70.10">
    <property type="entry name" value="Cysteine proteinases"/>
    <property type="match status" value="1"/>
</dbReference>
<dbReference type="EMBL" id="CP063767">
    <property type="protein sequence ID" value="QOY60601.1"/>
    <property type="molecule type" value="Genomic_DNA"/>
</dbReference>
<dbReference type="AlphaFoldDB" id="A0A7S7RTV4"/>
<keyword evidence="2" id="KW-0812">Transmembrane</keyword>
<keyword evidence="5" id="KW-1185">Reference proteome</keyword>